<dbReference type="PANTHER" id="PTHR35908:SF1">
    <property type="entry name" value="CONSERVED PROTEIN"/>
    <property type="match status" value="1"/>
</dbReference>
<evidence type="ECO:0000313" key="2">
    <source>
        <dbReference type="EMBL" id="MDT7843423.1"/>
    </source>
</evidence>
<dbReference type="Gene3D" id="3.10.180.10">
    <property type="entry name" value="2,3-Dihydroxybiphenyl 1,2-Dioxygenase, domain 1"/>
    <property type="match status" value="1"/>
</dbReference>
<dbReference type="RefSeq" id="WP_314202971.1">
    <property type="nucleotide sequence ID" value="NZ_JAVTLL010000014.1"/>
</dbReference>
<dbReference type="InterPro" id="IPR041581">
    <property type="entry name" value="Glyoxalase_6"/>
</dbReference>
<dbReference type="Pfam" id="PF18029">
    <property type="entry name" value="Glyoxalase_6"/>
    <property type="match status" value="1"/>
</dbReference>
<name>A0ABU3LY28_9ACTN</name>
<organism evidence="2 3">
    <name type="scientific">Streptomyces justiciae</name>
    <dbReference type="NCBI Taxonomy" id="2780140"/>
    <lineage>
        <taxon>Bacteria</taxon>
        <taxon>Bacillati</taxon>
        <taxon>Actinomycetota</taxon>
        <taxon>Actinomycetes</taxon>
        <taxon>Kitasatosporales</taxon>
        <taxon>Streptomycetaceae</taxon>
        <taxon>Streptomyces</taxon>
    </lineage>
</organism>
<reference evidence="3" key="1">
    <citation type="submission" date="2023-07" db="EMBL/GenBank/DDBJ databases">
        <title>Draft genome sequence of the endophytic actinobacterium Streptomyces justiciae WPN32, a potential antibiotic producer.</title>
        <authorList>
            <person name="Yasawong M."/>
            <person name="Pana W."/>
            <person name="Ganta P."/>
            <person name="Santapan N."/>
            <person name="Songngamsuk T."/>
            <person name="Phatcharaharikarn M."/>
            <person name="Kerdtoob S."/>
            <person name="Nantapong N."/>
        </authorList>
    </citation>
    <scope>NUCLEOTIDE SEQUENCE [LARGE SCALE GENOMIC DNA]</scope>
    <source>
        <strain evidence="3">WPN32</strain>
    </source>
</reference>
<keyword evidence="3" id="KW-1185">Reference proteome</keyword>
<dbReference type="PANTHER" id="PTHR35908">
    <property type="entry name" value="HYPOTHETICAL FUSION PROTEIN"/>
    <property type="match status" value="1"/>
</dbReference>
<sequence length="148" mass="16180">MQMVRQVIVFDAADFRAESAFWAGVLGGHVFEDDDWHSVIDAAGEWRIGVQLAPNHVPPDWPHGTTLQQVHVDLHVDDPRAAHEEAVALGARLLQAAPDLDAVAGHQVYADPAGHPFCVGWGHPSRRTLATYVADRLGQPESRRTSPT</sequence>
<protein>
    <submittedName>
        <fullName evidence="2">VOC family protein</fullName>
    </submittedName>
</protein>
<dbReference type="EMBL" id="JAVTLL010000014">
    <property type="protein sequence ID" value="MDT7843423.1"/>
    <property type="molecule type" value="Genomic_DNA"/>
</dbReference>
<dbReference type="PROSITE" id="PS51819">
    <property type="entry name" value="VOC"/>
    <property type="match status" value="1"/>
</dbReference>
<evidence type="ECO:0000259" key="1">
    <source>
        <dbReference type="PROSITE" id="PS51819"/>
    </source>
</evidence>
<proteinExistence type="predicted"/>
<feature type="domain" description="VOC" evidence="1">
    <location>
        <begin position="3"/>
        <end position="122"/>
    </location>
</feature>
<dbReference type="InterPro" id="IPR029068">
    <property type="entry name" value="Glyas_Bleomycin-R_OHBP_Dase"/>
</dbReference>
<dbReference type="InterPro" id="IPR037523">
    <property type="entry name" value="VOC_core"/>
</dbReference>
<accession>A0ABU3LY28</accession>
<dbReference type="Proteomes" id="UP001257948">
    <property type="component" value="Unassembled WGS sequence"/>
</dbReference>
<dbReference type="SUPFAM" id="SSF54593">
    <property type="entry name" value="Glyoxalase/Bleomycin resistance protein/Dihydroxybiphenyl dioxygenase"/>
    <property type="match status" value="1"/>
</dbReference>
<comment type="caution">
    <text evidence="2">The sequence shown here is derived from an EMBL/GenBank/DDBJ whole genome shotgun (WGS) entry which is preliminary data.</text>
</comment>
<evidence type="ECO:0000313" key="3">
    <source>
        <dbReference type="Proteomes" id="UP001257948"/>
    </source>
</evidence>
<gene>
    <name evidence="2" type="ORF">RQC66_22120</name>
</gene>
<dbReference type="CDD" id="cd06587">
    <property type="entry name" value="VOC"/>
    <property type="match status" value="1"/>
</dbReference>